<dbReference type="InterPro" id="IPR013630">
    <property type="entry name" value="Methyltransf_Zn-bd_dom_put"/>
</dbReference>
<feature type="domain" description="C-methyltransferase" evidence="2">
    <location>
        <begin position="247"/>
        <end position="403"/>
    </location>
</feature>
<sequence>MKTNANCRMCNSRNLKPFFDLGETALANSFLKKEALDKPEPKYPLKVFFCEDCGLSQLVHVVEPEILFRDYVYFSSGMPTLPEHFKKYAKEAVNDFVSSKDDLVVEIGSNDGLLLGAIKNLGAKVLGVDPAKNIAKVANERGVETLPEFFSEKLAGEIAAKYGKAKVMIGNNVVAHIDNHHDLVKGVSALLANDGVFMFEAPYIVDMFENYTFDTIYHEHLSYLSVRPLVNLFKQFGMELFDVKVFPVQGNSIRGYAGKSGQHEISPRVAELLQKEKLMKLDKLETYLKLASDIKEMNQKVITVLRELKAKGKRIAGYGAPAKGNTLLSYFGIGPDILDYATEALPSKIGFYTPGTHIPVVNIEDARKNPPDYFLLLAWNYKDVILNKEESLRQKGVKFIMPVGKIEIL</sequence>
<evidence type="ECO:0000313" key="4">
    <source>
        <dbReference type="Proteomes" id="UP000034951"/>
    </source>
</evidence>
<comment type="caution">
    <text evidence="3">The sequence shown here is derived from an EMBL/GenBank/DDBJ whole genome shotgun (WGS) entry which is preliminary data.</text>
</comment>
<dbReference type="Proteomes" id="UP000034951">
    <property type="component" value="Unassembled WGS sequence"/>
</dbReference>
<reference evidence="3 4" key="1">
    <citation type="journal article" date="2015" name="Nature">
        <title>rRNA introns, odd ribosomes, and small enigmatic genomes across a large radiation of phyla.</title>
        <authorList>
            <person name="Brown C.T."/>
            <person name="Hug L.A."/>
            <person name="Thomas B.C."/>
            <person name="Sharon I."/>
            <person name="Castelle C.J."/>
            <person name="Singh A."/>
            <person name="Wilkins M.J."/>
            <person name="Williams K.H."/>
            <person name="Banfield J.F."/>
        </authorList>
    </citation>
    <scope>NUCLEOTIDE SEQUENCE [LARGE SCALE GENOMIC DNA]</scope>
</reference>
<dbReference type="GO" id="GO:0008168">
    <property type="term" value="F:methyltransferase activity"/>
    <property type="evidence" value="ECO:0007669"/>
    <property type="project" value="UniProtKB-KW"/>
</dbReference>
<dbReference type="InterPro" id="IPR038576">
    <property type="entry name" value="Methyltransf_Zn-bd_dom_put_sf"/>
</dbReference>
<dbReference type="SUPFAM" id="SSF53335">
    <property type="entry name" value="S-adenosyl-L-methionine-dependent methyltransferases"/>
    <property type="match status" value="1"/>
</dbReference>
<dbReference type="PANTHER" id="PTHR43861">
    <property type="entry name" value="TRANS-ACONITATE 2-METHYLTRANSFERASE-RELATED"/>
    <property type="match status" value="1"/>
</dbReference>
<proteinExistence type="predicted"/>
<accession>A0A0G0ZCP9</accession>
<dbReference type="Gene3D" id="3.40.50.150">
    <property type="entry name" value="Vaccinia Virus protein VP39"/>
    <property type="match status" value="1"/>
</dbReference>
<evidence type="ECO:0000313" key="3">
    <source>
        <dbReference type="EMBL" id="KKS46477.1"/>
    </source>
</evidence>
<name>A0A0G0ZCP9_9BACT</name>
<dbReference type="Gene3D" id="6.20.50.110">
    <property type="entry name" value="Methyltransferase, zinc-binding domain"/>
    <property type="match status" value="1"/>
</dbReference>
<dbReference type="Pfam" id="PF08421">
    <property type="entry name" value="Methyltransf_13"/>
    <property type="match status" value="1"/>
</dbReference>
<dbReference type="Gene3D" id="3.40.50.720">
    <property type="entry name" value="NAD(P)-binding Rossmann-like Domain"/>
    <property type="match status" value="1"/>
</dbReference>
<dbReference type="PANTHER" id="PTHR43861:SF5">
    <property type="entry name" value="BLL5978 PROTEIN"/>
    <property type="match status" value="1"/>
</dbReference>
<keyword evidence="3" id="KW-0808">Transferase</keyword>
<protein>
    <submittedName>
        <fullName evidence="3">SAM-dependent methyltransferase</fullName>
    </submittedName>
</protein>
<dbReference type="InterPro" id="IPR013691">
    <property type="entry name" value="MeTrfase_14"/>
</dbReference>
<evidence type="ECO:0000259" key="2">
    <source>
        <dbReference type="Pfam" id="PF08484"/>
    </source>
</evidence>
<dbReference type="GO" id="GO:0032259">
    <property type="term" value="P:methylation"/>
    <property type="evidence" value="ECO:0007669"/>
    <property type="project" value="UniProtKB-KW"/>
</dbReference>
<dbReference type="EMBL" id="LCDE01000002">
    <property type="protein sequence ID" value="KKS46477.1"/>
    <property type="molecule type" value="Genomic_DNA"/>
</dbReference>
<gene>
    <name evidence="3" type="ORF">UV10_C0002G0015</name>
</gene>
<dbReference type="Gene3D" id="6.10.250.3100">
    <property type="match status" value="1"/>
</dbReference>
<dbReference type="Pfam" id="PF13489">
    <property type="entry name" value="Methyltransf_23"/>
    <property type="match status" value="1"/>
</dbReference>
<dbReference type="Pfam" id="PF08484">
    <property type="entry name" value="Methyltransf_14"/>
    <property type="match status" value="1"/>
</dbReference>
<evidence type="ECO:0000259" key="1">
    <source>
        <dbReference type="Pfam" id="PF08421"/>
    </source>
</evidence>
<dbReference type="AlphaFoldDB" id="A0A0G0ZCP9"/>
<feature type="domain" description="Methyltransferase putative zinc binding" evidence="1">
    <location>
        <begin position="7"/>
        <end position="68"/>
    </location>
</feature>
<keyword evidence="3" id="KW-0489">Methyltransferase</keyword>
<dbReference type="InterPro" id="IPR029063">
    <property type="entry name" value="SAM-dependent_MTases_sf"/>
</dbReference>
<organism evidence="3 4">
    <name type="scientific">Candidatus Azambacteria bacterium GW2011_GWA1_42_19</name>
    <dbReference type="NCBI Taxonomy" id="1618609"/>
    <lineage>
        <taxon>Bacteria</taxon>
        <taxon>Candidatus Azamiibacteriota</taxon>
    </lineage>
</organism>